<evidence type="ECO:0000256" key="1">
    <source>
        <dbReference type="ARBA" id="ARBA00022645"/>
    </source>
</evidence>
<keyword evidence="3 6" id="KW-0732">Signal</keyword>
<evidence type="ECO:0000256" key="6">
    <source>
        <dbReference type="SAM" id="SignalP"/>
    </source>
</evidence>
<name>A0AAT9FPP4_9BACT</name>
<evidence type="ECO:0000256" key="3">
    <source>
        <dbReference type="ARBA" id="ARBA00022729"/>
    </source>
</evidence>
<evidence type="ECO:0000256" key="5">
    <source>
        <dbReference type="ARBA" id="ARBA00023180"/>
    </source>
</evidence>
<keyword evidence="2" id="KW-0645">Protease</keyword>
<reference evidence="7" key="1">
    <citation type="submission" date="2024-07" db="EMBL/GenBank/DDBJ databases">
        <title>Complete genome sequence of Verrucomicrobiaceae bacterium NT6N.</title>
        <authorList>
            <person name="Huang C."/>
            <person name="Takami H."/>
            <person name="Hamasaki K."/>
        </authorList>
    </citation>
    <scope>NUCLEOTIDE SEQUENCE</scope>
    <source>
        <strain evidence="7">NT6N</strain>
    </source>
</reference>
<dbReference type="Pfam" id="PF00450">
    <property type="entry name" value="Peptidase_S10"/>
    <property type="match status" value="1"/>
</dbReference>
<sequence length="512" mass="56647">MQKQSIFMKSPFFNRPFRSVAMASAVVSLSVGLVGVSVAQESKDAKKTAKPAKEEKPKVVSKQASVTIDGQKIEYTATTSRLVLKTDDGKPRASIFHVAYTRNGVKDPSKRPVLFAFNGGPGSSAVWLHIGALGPRILATSPDGTKALAPPVTVGENPQSILDVADLVFIDPVSTGYSRSEDKKENFHGVEQDIRSVGDFIRRWVTENKRWGSPKYLLGESYGGVRAAGLSNELQSRYGMSLNGVVMLSSLVDFRTLNPGDGDDLAYIAFLPTYTAVAHYHGKLKGNRDELVKRADKFAKGEYATALLKGYTITAEERQKIAAELSALTSLPVELILRYDLRIYPSRFRKELLRKENIVLGRFDARTAWPAADKAGDMPRYDPSFSVAKGAFSTAMLEYLGNELGWMEERPYEILANVGGWDWGRKNSIVNMSSYLAAAMRDNPDLRVLIQCGHADMATPAGGILHSFDHLPVAEPLRKNISVRWYEAGHMFYLNEPDLVKMRKDLVEFITE</sequence>
<dbReference type="AlphaFoldDB" id="A0AAT9FPP4"/>
<dbReference type="GO" id="GO:0006508">
    <property type="term" value="P:proteolysis"/>
    <property type="evidence" value="ECO:0007669"/>
    <property type="project" value="UniProtKB-KW"/>
</dbReference>
<feature type="chain" id="PRO_5043311037" evidence="6">
    <location>
        <begin position="40"/>
        <end position="512"/>
    </location>
</feature>
<dbReference type="InterPro" id="IPR001563">
    <property type="entry name" value="Peptidase_S10"/>
</dbReference>
<protein>
    <submittedName>
        <fullName evidence="7">Carboxypeptidase</fullName>
    </submittedName>
</protein>
<proteinExistence type="predicted"/>
<dbReference type="InterPro" id="IPR018202">
    <property type="entry name" value="Ser_caboxypep_ser_AS"/>
</dbReference>
<dbReference type="InterPro" id="IPR029058">
    <property type="entry name" value="AB_hydrolase_fold"/>
</dbReference>
<dbReference type="SUPFAM" id="SSF53474">
    <property type="entry name" value="alpha/beta-Hydrolases"/>
    <property type="match status" value="1"/>
</dbReference>
<evidence type="ECO:0000256" key="4">
    <source>
        <dbReference type="ARBA" id="ARBA00022801"/>
    </source>
</evidence>
<dbReference type="EMBL" id="AP026866">
    <property type="protein sequence ID" value="BDS07918.1"/>
    <property type="molecule type" value="Genomic_DNA"/>
</dbReference>
<accession>A0AAT9FPP4</accession>
<dbReference type="PANTHER" id="PTHR11802:SF3">
    <property type="entry name" value="RETINOID-INDUCIBLE SERINE CARBOXYPEPTIDASE"/>
    <property type="match status" value="1"/>
</dbReference>
<keyword evidence="5" id="KW-0325">Glycoprotein</keyword>
<evidence type="ECO:0000313" key="7">
    <source>
        <dbReference type="EMBL" id="BDS07918.1"/>
    </source>
</evidence>
<keyword evidence="4" id="KW-0378">Hydrolase</keyword>
<keyword evidence="1 7" id="KW-0121">Carboxypeptidase</keyword>
<feature type="signal peptide" evidence="6">
    <location>
        <begin position="1"/>
        <end position="39"/>
    </location>
</feature>
<dbReference type="GO" id="GO:0004185">
    <property type="term" value="F:serine-type carboxypeptidase activity"/>
    <property type="evidence" value="ECO:0007669"/>
    <property type="project" value="InterPro"/>
</dbReference>
<dbReference type="Gene3D" id="3.40.50.1820">
    <property type="entry name" value="alpha/beta hydrolase"/>
    <property type="match status" value="1"/>
</dbReference>
<evidence type="ECO:0000256" key="2">
    <source>
        <dbReference type="ARBA" id="ARBA00022670"/>
    </source>
</evidence>
<organism evidence="7">
    <name type="scientific">Oceaniferula spumae</name>
    <dbReference type="NCBI Taxonomy" id="2979115"/>
    <lineage>
        <taxon>Bacteria</taxon>
        <taxon>Pseudomonadati</taxon>
        <taxon>Verrucomicrobiota</taxon>
        <taxon>Verrucomicrobiia</taxon>
        <taxon>Verrucomicrobiales</taxon>
        <taxon>Verrucomicrobiaceae</taxon>
        <taxon>Oceaniferula</taxon>
    </lineage>
</organism>
<gene>
    <name evidence="7" type="ORF">NT6N_29580</name>
</gene>
<dbReference type="KEGG" id="osu:NT6N_29580"/>
<dbReference type="PANTHER" id="PTHR11802">
    <property type="entry name" value="SERINE PROTEASE FAMILY S10 SERINE CARBOXYPEPTIDASE"/>
    <property type="match status" value="1"/>
</dbReference>
<dbReference type="PROSITE" id="PS00131">
    <property type="entry name" value="CARBOXYPEPT_SER_SER"/>
    <property type="match status" value="1"/>
</dbReference>